<reference evidence="2" key="1">
    <citation type="journal article" date="2024" name="Proc. Natl. Acad. Sci. U.S.A.">
        <title>Extraordinary preservation of gene collinearity over three hundred million years revealed in homosporous lycophytes.</title>
        <authorList>
            <person name="Li C."/>
            <person name="Wickell D."/>
            <person name="Kuo L.Y."/>
            <person name="Chen X."/>
            <person name="Nie B."/>
            <person name="Liao X."/>
            <person name="Peng D."/>
            <person name="Ji J."/>
            <person name="Jenkins J."/>
            <person name="Williams M."/>
            <person name="Shu S."/>
            <person name="Plott C."/>
            <person name="Barry K."/>
            <person name="Rajasekar S."/>
            <person name="Grimwood J."/>
            <person name="Han X."/>
            <person name="Sun S."/>
            <person name="Hou Z."/>
            <person name="He W."/>
            <person name="Dai G."/>
            <person name="Sun C."/>
            <person name="Schmutz J."/>
            <person name="Leebens-Mack J.H."/>
            <person name="Li F.W."/>
            <person name="Wang L."/>
        </authorList>
    </citation>
    <scope>NUCLEOTIDE SEQUENCE [LARGE SCALE GENOMIC DNA]</scope>
    <source>
        <strain evidence="2">cv. PW_Plant_1</strain>
    </source>
</reference>
<dbReference type="EMBL" id="CM055096">
    <property type="protein sequence ID" value="KAJ7555756.1"/>
    <property type="molecule type" value="Genomic_DNA"/>
</dbReference>
<dbReference type="Proteomes" id="UP001162992">
    <property type="component" value="Chromosome 5"/>
</dbReference>
<keyword evidence="2" id="KW-1185">Reference proteome</keyword>
<evidence type="ECO:0000313" key="1">
    <source>
        <dbReference type="EMBL" id="KAJ7555756.1"/>
    </source>
</evidence>
<proteinExistence type="predicted"/>
<evidence type="ECO:0000313" key="2">
    <source>
        <dbReference type="Proteomes" id="UP001162992"/>
    </source>
</evidence>
<accession>A0ACC2DNH1</accession>
<comment type="caution">
    <text evidence="1">The sequence shown here is derived from an EMBL/GenBank/DDBJ whole genome shotgun (WGS) entry which is preliminary data.</text>
</comment>
<protein>
    <submittedName>
        <fullName evidence="1">Uncharacterized protein</fullName>
    </submittedName>
</protein>
<sequence>MTIAQLQTCIRGADEKLKELHQSKPLNGHVEENDSSQIDKSSVIMPSIRSRPSSKQFLSGNLAPCEASKSLKKHRKTDIRSGHDYYEKWNRYASQCEKEMAEEEGGLQNLSAAKEDLETINNLQKVASSQERHLQSRFGKSQTEKEWLAQREREKGNDLFKAKEYVSSVDAYSLAIDLFPKYAPAYANRAAAYIKLNRWDDVHRDCSMALEIDPKYLKALMRRSLASLQSDNPEEAIADLEAALNLDPTNQEIIQLRQKAECELLKRQVRYQEGSQPPKVKQKIHIRSTNKSNSVGFRKILIEEVEEPDIIGTSSDVSDHQVVPALMANDSSTEDICIRATPFDSFKGDIKDGVIRATKQNPCKLTSCDVNEHGSSTLLNTASTISEKENKDVLCFGTCNLNINKMLDKTGKSSDLIERIPSVMVSAANVSRPSADVTVSNSLKLEEKNFANELRLRGNEQFTTGNLEAAEASYTNSIKLNPQSAAAFANRALCRLRLSKFEGAIEDSTKALSIDHGYWKAYYHRGSALQALGRLEEALEDMKKVLDSRPGERHVLTRKESLEKKLDEASFMPMRMGPMVITEVEDLETAPATEISSNSCSREQEKSAVQESKEQERHAEQVRFTGNAHFLNHQYTEAIACYDKSINLNPMEAAAFANRALCYMKLGDLNQAKKDCIEALRLDPAYKKVYLRRSIINEKLGDLQSALNDLQELQAFLPADAKVKAKMEELKKHLGSNRTLKCGEANSRDGPKNNSEASDNMIKLPIALNTSNGLGTCLETNNAPSYPHDSLLSEEPKSSKKEPSTTKTSTGSVLPARPKTALEFERGCLSTQKEPKILRQYIKSVELSKYSIIFKDSLSAVIMKNISEALWNSFMPDDAPGALAILQALVKVKRFKLVVMLLPTEVKQTLALVMEWISTSNIAPVKVLCKLKSDYRL</sequence>
<name>A0ACC2DNH1_DIPCM</name>
<gene>
    <name evidence="1" type="ORF">O6H91_05G053600</name>
</gene>
<organism evidence="1 2">
    <name type="scientific">Diphasiastrum complanatum</name>
    <name type="common">Issler's clubmoss</name>
    <name type="synonym">Lycopodium complanatum</name>
    <dbReference type="NCBI Taxonomy" id="34168"/>
    <lineage>
        <taxon>Eukaryota</taxon>
        <taxon>Viridiplantae</taxon>
        <taxon>Streptophyta</taxon>
        <taxon>Embryophyta</taxon>
        <taxon>Tracheophyta</taxon>
        <taxon>Lycopodiopsida</taxon>
        <taxon>Lycopodiales</taxon>
        <taxon>Lycopodiaceae</taxon>
        <taxon>Lycopodioideae</taxon>
        <taxon>Diphasiastrum</taxon>
    </lineage>
</organism>